<keyword evidence="3" id="KW-0547">Nucleotide-binding</keyword>
<keyword evidence="2" id="KW-0813">Transport</keyword>
<dbReference type="Gene3D" id="3.40.50.300">
    <property type="entry name" value="P-loop containing nucleotide triphosphate hydrolases"/>
    <property type="match status" value="1"/>
</dbReference>
<dbReference type="PROSITE" id="PS00211">
    <property type="entry name" value="ABC_TRANSPORTER_1"/>
    <property type="match status" value="1"/>
</dbReference>
<gene>
    <name evidence="6" type="ORF">UFOPK1909_00399</name>
</gene>
<dbReference type="GO" id="GO:0016887">
    <property type="term" value="F:ATP hydrolysis activity"/>
    <property type="evidence" value="ECO:0007669"/>
    <property type="project" value="InterPro"/>
</dbReference>
<evidence type="ECO:0000256" key="4">
    <source>
        <dbReference type="ARBA" id="ARBA00022840"/>
    </source>
</evidence>
<dbReference type="GO" id="GO:0015833">
    <property type="term" value="P:peptide transport"/>
    <property type="evidence" value="ECO:0007669"/>
    <property type="project" value="InterPro"/>
</dbReference>
<comment type="similarity">
    <text evidence="1">Belongs to the ABC transporter superfamily.</text>
</comment>
<dbReference type="InterPro" id="IPR017871">
    <property type="entry name" value="ABC_transporter-like_CS"/>
</dbReference>
<feature type="domain" description="ABC transporter" evidence="5">
    <location>
        <begin position="9"/>
        <end position="251"/>
    </location>
</feature>
<evidence type="ECO:0000256" key="2">
    <source>
        <dbReference type="ARBA" id="ARBA00022448"/>
    </source>
</evidence>
<accession>A0A6J6I0L8</accession>
<evidence type="ECO:0000256" key="3">
    <source>
        <dbReference type="ARBA" id="ARBA00022741"/>
    </source>
</evidence>
<dbReference type="SMART" id="SM00382">
    <property type="entry name" value="AAA"/>
    <property type="match status" value="1"/>
</dbReference>
<dbReference type="FunFam" id="3.40.50.300:FF:000016">
    <property type="entry name" value="Oligopeptide ABC transporter ATP-binding component"/>
    <property type="match status" value="1"/>
</dbReference>
<dbReference type="InterPro" id="IPR013563">
    <property type="entry name" value="Oligopep_ABC_C"/>
</dbReference>
<dbReference type="NCBIfam" id="TIGR01727">
    <property type="entry name" value="oligo_HPY"/>
    <property type="match status" value="1"/>
</dbReference>
<organism evidence="6">
    <name type="scientific">freshwater metagenome</name>
    <dbReference type="NCBI Taxonomy" id="449393"/>
    <lineage>
        <taxon>unclassified sequences</taxon>
        <taxon>metagenomes</taxon>
        <taxon>ecological metagenomes</taxon>
    </lineage>
</organism>
<dbReference type="InterPro" id="IPR027417">
    <property type="entry name" value="P-loop_NTPase"/>
</dbReference>
<dbReference type="GO" id="GO:0055085">
    <property type="term" value="P:transmembrane transport"/>
    <property type="evidence" value="ECO:0007669"/>
    <property type="project" value="UniProtKB-ARBA"/>
</dbReference>
<evidence type="ECO:0000313" key="6">
    <source>
        <dbReference type="EMBL" id="CAB4618826.1"/>
    </source>
</evidence>
<sequence>MTKSQTPLLEVTGLAVQYGSGKKAFTAVSDVTFTIQPGQVVGLVGESGSGKSTIGKAILGLEKVKSGSIKFMGEDITHDSLKKRQKTALGIRVVFQDPYSSINPALTVGETLIEPLTVLGEKREVALEKAKEVLAKVGLPAEAASRYPRNFSGGQRQRIAIARALIVKPKLIVLDEPVSALDLSTQAQVLNLLADLSQTEDVGFLFIAHDLDVVRFLSDDTVVLYKGRMMEYGDVEKVVVSPKHPYTQTLTSAAPVPNPIQQKVRRENWQALQVSNKQHVEDIGLGCPFVARCPIAVERCLSEVPALRQIGGVQVSCHEAK</sequence>
<keyword evidence="4" id="KW-0067">ATP-binding</keyword>
<name>A0A6J6I0L8_9ZZZZ</name>
<dbReference type="AlphaFoldDB" id="A0A6J6I0L8"/>
<evidence type="ECO:0000259" key="5">
    <source>
        <dbReference type="PROSITE" id="PS50893"/>
    </source>
</evidence>
<dbReference type="Pfam" id="PF08352">
    <property type="entry name" value="oligo_HPY"/>
    <property type="match status" value="1"/>
</dbReference>
<evidence type="ECO:0000256" key="1">
    <source>
        <dbReference type="ARBA" id="ARBA00005417"/>
    </source>
</evidence>
<dbReference type="SUPFAM" id="SSF52540">
    <property type="entry name" value="P-loop containing nucleoside triphosphate hydrolases"/>
    <property type="match status" value="1"/>
</dbReference>
<dbReference type="InterPro" id="IPR003593">
    <property type="entry name" value="AAA+_ATPase"/>
</dbReference>
<proteinExistence type="inferred from homology"/>
<dbReference type="EMBL" id="CAEZVD010000023">
    <property type="protein sequence ID" value="CAB4618826.1"/>
    <property type="molecule type" value="Genomic_DNA"/>
</dbReference>
<dbReference type="PANTHER" id="PTHR43776">
    <property type="entry name" value="TRANSPORT ATP-BINDING PROTEIN"/>
    <property type="match status" value="1"/>
</dbReference>
<dbReference type="CDD" id="cd03257">
    <property type="entry name" value="ABC_NikE_OppD_transporters"/>
    <property type="match status" value="1"/>
</dbReference>
<dbReference type="PANTHER" id="PTHR43776:SF7">
    <property type="entry name" value="D,D-DIPEPTIDE TRANSPORT ATP-BINDING PROTEIN DDPF-RELATED"/>
    <property type="match status" value="1"/>
</dbReference>
<dbReference type="InterPro" id="IPR003439">
    <property type="entry name" value="ABC_transporter-like_ATP-bd"/>
</dbReference>
<protein>
    <submittedName>
        <fullName evidence="6">Unannotated protein</fullName>
    </submittedName>
</protein>
<dbReference type="Pfam" id="PF00005">
    <property type="entry name" value="ABC_tran"/>
    <property type="match status" value="1"/>
</dbReference>
<dbReference type="PROSITE" id="PS50893">
    <property type="entry name" value="ABC_TRANSPORTER_2"/>
    <property type="match status" value="1"/>
</dbReference>
<dbReference type="GO" id="GO:0005524">
    <property type="term" value="F:ATP binding"/>
    <property type="evidence" value="ECO:0007669"/>
    <property type="project" value="UniProtKB-KW"/>
</dbReference>
<reference evidence="6" key="1">
    <citation type="submission" date="2020-05" db="EMBL/GenBank/DDBJ databases">
        <authorList>
            <person name="Chiriac C."/>
            <person name="Salcher M."/>
            <person name="Ghai R."/>
            <person name="Kavagutti S V."/>
        </authorList>
    </citation>
    <scope>NUCLEOTIDE SEQUENCE</scope>
</reference>
<dbReference type="InterPro" id="IPR050319">
    <property type="entry name" value="ABC_transp_ATP-bind"/>
</dbReference>